<evidence type="ECO:0000313" key="4">
    <source>
        <dbReference type="EMBL" id="UZX24252.1"/>
    </source>
</evidence>
<dbReference type="InterPro" id="IPR036844">
    <property type="entry name" value="Hint_dom_sf"/>
</dbReference>
<dbReference type="Pfam" id="PF25023">
    <property type="entry name" value="TEN_YD-shell"/>
    <property type="match status" value="1"/>
</dbReference>
<evidence type="ECO:0000256" key="1">
    <source>
        <dbReference type="ARBA" id="ARBA00022737"/>
    </source>
</evidence>
<evidence type="ECO:0000259" key="3">
    <source>
        <dbReference type="SMART" id="SM00306"/>
    </source>
</evidence>
<dbReference type="InterPro" id="IPR050708">
    <property type="entry name" value="T6SS_VgrG/RHS"/>
</dbReference>
<dbReference type="InterPro" id="IPR006141">
    <property type="entry name" value="Intein_N"/>
</dbReference>
<dbReference type="InterPro" id="IPR056823">
    <property type="entry name" value="TEN-like_YD-shell"/>
</dbReference>
<organism evidence="4 5">
    <name type="scientific">Streptomyces tanashiensis</name>
    <dbReference type="NCBI Taxonomy" id="67367"/>
    <lineage>
        <taxon>Bacteria</taxon>
        <taxon>Bacillati</taxon>
        <taxon>Actinomycetota</taxon>
        <taxon>Actinomycetes</taxon>
        <taxon>Kitasatosporales</taxon>
        <taxon>Streptomycetaceae</taxon>
        <taxon>Streptomyces</taxon>
    </lineage>
</organism>
<protein>
    <submittedName>
        <fullName evidence="4">RHS repeat-associated core domain-containing protein</fullName>
    </submittedName>
</protein>
<evidence type="ECO:0000256" key="2">
    <source>
        <dbReference type="SAM" id="MobiDB-lite"/>
    </source>
</evidence>
<evidence type="ECO:0000313" key="5">
    <source>
        <dbReference type="Proteomes" id="UP001164506"/>
    </source>
</evidence>
<dbReference type="Pfam" id="PF05593">
    <property type="entry name" value="RHS_repeat"/>
    <property type="match status" value="1"/>
</dbReference>
<dbReference type="RefSeq" id="WP_267259622.1">
    <property type="nucleotide sequence ID" value="NZ_CP084204.1"/>
</dbReference>
<dbReference type="SUPFAM" id="SSF51294">
    <property type="entry name" value="Hedgehog/intein (Hint) domain"/>
    <property type="match status" value="1"/>
</dbReference>
<feature type="compositionally biased region" description="Gly residues" evidence="2">
    <location>
        <begin position="1914"/>
        <end position="1925"/>
    </location>
</feature>
<name>A0ABY6R5U6_9ACTN</name>
<dbReference type="Gene3D" id="2.180.10.10">
    <property type="entry name" value="RHS repeat-associated core"/>
    <property type="match status" value="2"/>
</dbReference>
<dbReference type="CDD" id="cd00081">
    <property type="entry name" value="Hint"/>
    <property type="match status" value="1"/>
</dbReference>
<dbReference type="NCBIfam" id="TIGR01643">
    <property type="entry name" value="YD_repeat_2x"/>
    <property type="match status" value="1"/>
</dbReference>
<dbReference type="Pfam" id="PF07591">
    <property type="entry name" value="PT-HINT"/>
    <property type="match status" value="1"/>
</dbReference>
<proteinExistence type="predicted"/>
<gene>
    <name evidence="4" type="ORF">LDH80_27700</name>
</gene>
<dbReference type="PROSITE" id="PS50817">
    <property type="entry name" value="INTEIN_N_TER"/>
    <property type="match status" value="1"/>
</dbReference>
<dbReference type="GeneID" id="95603304"/>
<dbReference type="Gene3D" id="2.170.16.10">
    <property type="entry name" value="Hedgehog/Intein (Hint) domain"/>
    <property type="match status" value="1"/>
</dbReference>
<keyword evidence="5" id="KW-1185">Reference proteome</keyword>
<dbReference type="NCBIfam" id="TIGR03696">
    <property type="entry name" value="Rhs_assc_core"/>
    <property type="match status" value="1"/>
</dbReference>
<dbReference type="InterPro" id="IPR031325">
    <property type="entry name" value="RHS_repeat"/>
</dbReference>
<dbReference type="InterPro" id="IPR006530">
    <property type="entry name" value="YD"/>
</dbReference>
<dbReference type="PROSITE" id="PS50818">
    <property type="entry name" value="INTEIN_C_TER"/>
    <property type="match status" value="1"/>
</dbReference>
<dbReference type="InterPro" id="IPR003587">
    <property type="entry name" value="Hint_dom_N"/>
</dbReference>
<dbReference type="PANTHER" id="PTHR32305">
    <property type="match status" value="1"/>
</dbReference>
<dbReference type="PANTHER" id="PTHR32305:SF17">
    <property type="entry name" value="TRNA NUCLEASE WAPA"/>
    <property type="match status" value="1"/>
</dbReference>
<feature type="region of interest" description="Disordered" evidence="2">
    <location>
        <begin position="1872"/>
        <end position="1925"/>
    </location>
</feature>
<dbReference type="EMBL" id="CP084204">
    <property type="protein sequence ID" value="UZX24252.1"/>
    <property type="molecule type" value="Genomic_DNA"/>
</dbReference>
<dbReference type="InterPro" id="IPR030934">
    <property type="entry name" value="Intein_C"/>
</dbReference>
<dbReference type="InterPro" id="IPR022385">
    <property type="entry name" value="Rhs_assc_core"/>
</dbReference>
<feature type="compositionally biased region" description="Low complexity" evidence="2">
    <location>
        <begin position="1899"/>
        <end position="1913"/>
    </location>
</feature>
<sequence>MALSIPIGLTPVVAADGKPGGLGRPDLPEQRVSKVRTVTGPGAKKARQQAAEDLRDNTARALRATAEQRLGGDWPKAGAADLKLTAGTAGATPGGLPVTLAPAAGKAGVDAGADATVTVLDQSAADRLGITGVVLTAEADTAGKARIGVDYGTFASAIGGGWSGRLHLVQLPACALTTPSEAECRTRTPLASRNDAGEQTVSAEIALAATPGGPQPQLGTASTGGATVLAVTAGGGGQSAKGTGDYSATPLASSSSWAAGSSSGAFTWSYGLPTPPAAAGPSPSLSLSYDSGSIDGRTATTNNQPTSVGEGFSLTESYVERTYGSCDDDGQTDVADRCWTYDNARLVLNGKSSRLVKTTTAGVWKLENDDASTVTRLTGAANGDDDGEYWTVVTGDGTKYVFGQDKLDGATTQRTNSTWTVPVFGDDSGEPGYSAGTTFAGRSVTQAWRWNLDYVEDTRGNAATYWYAKDTNYYKKNKAAKADTEYVRSGRLTEIKYGLRKDALFTDNADAKVTFGYAERCTAADCTSLTKATADNWPDVPFDAICAKDATECLTASPSFFTRKRLTDVSTFSWNTATTAYDPVDTWEFTQKFLDGGDIGDTSDQVLTLQSLKRTAKAGTAITTDPIAFGYQMRPNRVDGTDDILPMTRPRISTITSETGAITTVSMSAPECVRTQVLTAPQDTNTRSCYPQFWNINGAENASVDWFHKYRVLSVLTSDPAGQNDAVENEYAYSGAAWHHSDDPFTPKAERTWSDWRGYREVTVYKGSRNVSPRSKTVSLYMQGMDGDKNKDGTTKSVTLAPLAQPAIGVAGVKDADPYSGTLRQQVTYDGATPITATVNEPWSQETARQTGVPDAGDHVARIVRTTKTTNYAHLTAAGTWRSSAVETLDFDGYGRPVKVLDHGDLGKTADETCTQTWYADNDTVGLKNLVSRVRTVGRNCSFAETDLKLEAADGTRGNVLSDTATAYDGLAWTTTMKPAKGLPTWVGRAKSYGTGGAVTWDKGTTTAYDALGRPTKVTNADQKATTTAYTPPDAGPLTKTVQANAVSHQSVTFIDPRRGLPQRLYDANLKKTELAYDALGRLTDVWLPNRTRGTQSPNSSYRYSLSSTKQSWVSTASLKADGETYKTSYAIFDALLRPLQTQSPTPQGGRLLTDTRYDSRGLAYETYADIFDTTSTPNGTYTRAEYGEAPNQALIAFDGAERAVSTTLLVFGVNKGKTTTTYTGDSVATSALAGGSAIRTISDAGGRTTETREYAGTSPADSEYGATLGASYTSTKFEYTLDSKQAKITGPDGAEWKYSYDLFGRQKSATDPDKGTTATEYDLLDRAVKTTTGGKSIVTGYDDIGRPTDTWAGSATDANQLTKRTYDVPSKGLPASSTRYVGGLTGAAYTKTVTAYDALGRPTASELSLPDGDTLTASVPGKKLSYTTSYRIDGTADTASEPALGGLPSETIKYGYGDLGQLTSLKGTTGYLQNVDYSATGQVRQLTLGAGGTGDRNVYVTNTYEDGTGRLTNSNVTDQTHPYMLQDLTYTYDQAGNVTSIADPTLLGGTSQADTQCFTYDGHRRLLEAWTPTSKNCADARDRNQLSGPAPYWTSYTYNQSGQRETETRHAAAGDSTTTYCYDATSQPHALRFTTARTTCGTADPAKDKVYGYDAAGNTTKRPGDTAQQDLLWSGEGRLSSLTEGGKGTEYIYDADGELLIRDTDGGDRVLYAGATELHVPSAEGAAAWAQRSYSAGGGAIALRSTESGSSKISFLAGDQHGTQSLSVSSDTSQAITKRFMSPFGSDRGGSVGTWASDKGFLGKTLDRTTGLTHIGAREYDASIGQFISVDPLLSTDQHQSLNGYSYANQHPTTSSDPTGLRETCGAYGNSCTPTRPELSGTVPGDVQKPSEGGNTNGGTVTPGAGEASGTASSGGGGGGGGGGAKAEDCPWYSKCGLKNAWNDTKDWAVEHREVISVVTEVVVGSLCVGTAVGAGFVSGGAGFAAVAGCGAVAGAAGSAVNNALTPGADNSVTGQLSAQANGAIWGAASAVVGAGVGKLAAKGVNKIVGKCHSFLPGTKVLLADGSTKNIEDVENGDTVLTTDAETGENAKKTVVDTIRTEYDKDFTEITVATGDTLSSIVATDTHPFWVPALREWVPAGDLQTGQWLRTSAGTHVQITALSYYTKRQTTHDLTIDEIHAYYVLAGSTPLLVHNCNPPADLLGYADFLQVNGATGKAGPHFAAKYTSPSGRSYFGYNGHDLQAKPGGLLDRAIRQVGKRGHSGCAETMCLILAERAEGQSALINGSMEVVRVRGLASGGTSHGSPATPCKIACQPRLDWLGIDHAK</sequence>
<keyword evidence="1" id="KW-0677">Repeat</keyword>
<dbReference type="Proteomes" id="UP001164506">
    <property type="component" value="Chromosome"/>
</dbReference>
<reference evidence="4" key="1">
    <citation type="submission" date="2021-09" db="EMBL/GenBank/DDBJ databases">
        <title>Complete genome sequence and metabolic characterization of Streptomyces tanashiensis DSM 731 the producer of antibacterial Kalafungin and diverse secondary metabolites.</title>
        <authorList>
            <person name="Abbasi M.N."/>
            <person name="Anwar M.N."/>
            <person name="Alam K."/>
            <person name="Shoaib M."/>
            <person name="Lin Z."/>
            <person name="Hayat M."/>
            <person name="Ali M.I."/>
            <person name="Malik H.M.T."/>
            <person name="Ahmed I."/>
            <person name="Li A."/>
            <person name="Hailong Wang H."/>
            <person name="Zhang Y."/>
        </authorList>
    </citation>
    <scope>NUCLEOTIDE SEQUENCE</scope>
    <source>
        <strain evidence="4">Kala</strain>
    </source>
</reference>
<accession>A0ABY6R5U6</accession>
<feature type="domain" description="Hint" evidence="3">
    <location>
        <begin position="2053"/>
        <end position="2154"/>
    </location>
</feature>
<dbReference type="SMART" id="SM00306">
    <property type="entry name" value="HintN"/>
    <property type="match status" value="1"/>
</dbReference>